<comment type="catalytic activity">
    <reaction evidence="8">
        <text>RNA(n) + a ribonucleoside 5'-triphosphate = RNA(n+1) + diphosphate</text>
        <dbReference type="Rhea" id="RHEA:21248"/>
        <dbReference type="Rhea" id="RHEA-COMP:14527"/>
        <dbReference type="Rhea" id="RHEA-COMP:17342"/>
        <dbReference type="ChEBI" id="CHEBI:33019"/>
        <dbReference type="ChEBI" id="CHEBI:61557"/>
        <dbReference type="ChEBI" id="CHEBI:140395"/>
        <dbReference type="EC" id="2.7.7.48"/>
    </reaction>
</comment>
<accession>A0A514DAH8</accession>
<dbReference type="GO" id="GO:0000166">
    <property type="term" value="F:nucleotide binding"/>
    <property type="evidence" value="ECO:0007669"/>
    <property type="project" value="UniProtKB-KW"/>
</dbReference>
<feature type="binding site" evidence="9">
    <location>
        <position position="406"/>
    </location>
    <ligand>
        <name>Mg(2+)</name>
        <dbReference type="ChEBI" id="CHEBI:18420"/>
        <label>2</label>
    </ligand>
</feature>
<keyword evidence="9" id="KW-0479">Metal-binding</keyword>
<name>A0A514DAH8_9VIRU</name>
<keyword evidence="6" id="KW-0693">Viral RNA replication</keyword>
<dbReference type="Pfam" id="PF03431">
    <property type="entry name" value="RNA_replicase_B"/>
    <property type="match status" value="1"/>
</dbReference>
<evidence type="ECO:0000259" key="10">
    <source>
        <dbReference type="PROSITE" id="PS50522"/>
    </source>
</evidence>
<comment type="cofactor">
    <cofactor evidence="9">
        <name>Mg(2+)</name>
        <dbReference type="ChEBI" id="CHEBI:18420"/>
    </cofactor>
    <text evidence="9">Binds 2 Mg(2+) per subunit.</text>
</comment>
<dbReference type="EMBL" id="MN035656">
    <property type="protein sequence ID" value="QDH90615.1"/>
    <property type="molecule type" value="Genomic_RNA"/>
</dbReference>
<dbReference type="GO" id="GO:0046872">
    <property type="term" value="F:metal ion binding"/>
    <property type="evidence" value="ECO:0007669"/>
    <property type="project" value="UniProtKB-KW"/>
</dbReference>
<keyword evidence="9" id="KW-0460">Magnesium</keyword>
<evidence type="ECO:0000256" key="7">
    <source>
        <dbReference type="ARBA" id="ARBA00030248"/>
    </source>
</evidence>
<dbReference type="InterPro" id="IPR005093">
    <property type="entry name" value="RNArep_beta"/>
</dbReference>
<sequence>MELMQRILQDGSIWCCTCTTRDMNYIARRFEHEGDSFLTITLPTFTADFERSLDEGGVAHASFPSFRRKRGLPLFLGGFLEQVFDRFSGRLLNDPSHTAIFFIRQITLLFKKVLLDCSDERIRKAYETYVQCENEVRDWSETVQLDLLDRFGRVSDLLWGSDCSHLDRKVYDGHLVPRHGPGKTADRTTGNGKFDFDTWHTRLEEYFPSGDYRIANYGFQYVLDGVTFVEPEAEMPVKVVSVPKTLKTPRIIAIEPTCMQYTQQALMEVIVPCLEQSDTLQGAIGFTKQGPNQVLARIGSEDGSLATIDLSEASDRVSNLLVLRMLRPYPHLSGAVQACRSMRANVPGFGNLSLAKFASMGSALCFPIEAMVFLTIICVSYEQKLNRPLTKKDLNFLLRKVRVYGDDIIVPVDLVRHVVDNLVRYGLKVNTRKSFWTGRFRESCGKDYYGGSDVSVTYLRRYLPTQRGNVREMISCYSFRNQLYRAGLWKTAEFLDNHLRRLAPLPTVAETSPVLGRNSFLGYETQRICKTLHRPLVKGLVVSAPSPKSTISGEGALLKFFLKRGPEPFQDVKHLERYGRPLSVDIKTRWGPSA</sequence>
<evidence type="ECO:0000256" key="5">
    <source>
        <dbReference type="ARBA" id="ARBA00022741"/>
    </source>
</evidence>
<reference evidence="11" key="1">
    <citation type="submission" date="2019-05" db="EMBL/GenBank/DDBJ databases">
        <title>Metatranscriptomic reconstruction reveals RNA viruses with the potential to shape carbon cycling in soil.</title>
        <authorList>
            <person name="Starr E.P."/>
            <person name="Nuccio E."/>
            <person name="Pett-Ridge J."/>
            <person name="Banfield J.F."/>
            <person name="Firestone M.K."/>
        </authorList>
    </citation>
    <scope>NUCLEOTIDE SEQUENCE</scope>
    <source>
        <strain evidence="11">H3_Bulk_41_scaffold_504</strain>
    </source>
</reference>
<dbReference type="InterPro" id="IPR007096">
    <property type="entry name" value="RNA-dir_Rpol_cat_phage"/>
</dbReference>
<keyword evidence="4" id="KW-0548">Nucleotidyltransferase</keyword>
<evidence type="ECO:0000256" key="1">
    <source>
        <dbReference type="ARBA" id="ARBA00012494"/>
    </source>
</evidence>
<evidence type="ECO:0000256" key="3">
    <source>
        <dbReference type="ARBA" id="ARBA00022679"/>
    </source>
</evidence>
<feature type="domain" description="RdRp catalytic" evidence="10">
    <location>
        <begin position="294"/>
        <end position="438"/>
    </location>
</feature>
<evidence type="ECO:0000256" key="6">
    <source>
        <dbReference type="ARBA" id="ARBA00022953"/>
    </source>
</evidence>
<keyword evidence="3" id="KW-0808">Transferase</keyword>
<keyword evidence="2 11" id="KW-0696">RNA-directed RNA polymerase</keyword>
<evidence type="ECO:0000256" key="4">
    <source>
        <dbReference type="ARBA" id="ARBA00022695"/>
    </source>
</evidence>
<proteinExistence type="predicted"/>
<keyword evidence="5" id="KW-0547">Nucleotide-binding</keyword>
<evidence type="ECO:0000256" key="9">
    <source>
        <dbReference type="PIRSR" id="PIRSR605093-1"/>
    </source>
</evidence>
<protein>
    <recommendedName>
        <fullName evidence="1">RNA-directed RNA polymerase</fullName>
        <ecNumber evidence="1">2.7.7.48</ecNumber>
    </recommendedName>
    <alternativeName>
        <fullName evidence="7">RNA replicase beta chain</fullName>
    </alternativeName>
</protein>
<organism evidence="11">
    <name type="scientific">Leviviridae sp</name>
    <dbReference type="NCBI Taxonomy" id="2027243"/>
    <lineage>
        <taxon>Viruses</taxon>
        <taxon>Riboviria</taxon>
        <taxon>Orthornavirae</taxon>
        <taxon>Lenarviricota</taxon>
        <taxon>Leviviricetes</taxon>
        <taxon>Norzivirales</taxon>
        <taxon>Fiersviridae</taxon>
    </lineage>
</organism>
<evidence type="ECO:0000256" key="2">
    <source>
        <dbReference type="ARBA" id="ARBA00022484"/>
    </source>
</evidence>
<dbReference type="GO" id="GO:0039694">
    <property type="term" value="P:viral RNA genome replication"/>
    <property type="evidence" value="ECO:0007669"/>
    <property type="project" value="InterPro"/>
</dbReference>
<feature type="binding site" evidence="9">
    <location>
        <position position="407"/>
    </location>
    <ligand>
        <name>Mg(2+)</name>
        <dbReference type="ChEBI" id="CHEBI:18420"/>
        <label>2</label>
    </ligand>
</feature>
<gene>
    <name evidence="11" type="ORF">H3Bulk41504_000001</name>
</gene>
<dbReference type="PROSITE" id="PS50522">
    <property type="entry name" value="RDRP_PHAGE"/>
    <property type="match status" value="1"/>
</dbReference>
<dbReference type="EC" id="2.7.7.48" evidence="1"/>
<evidence type="ECO:0000256" key="8">
    <source>
        <dbReference type="ARBA" id="ARBA00048744"/>
    </source>
</evidence>
<feature type="binding site" evidence="9">
    <location>
        <position position="309"/>
    </location>
    <ligand>
        <name>Mg(2+)</name>
        <dbReference type="ChEBI" id="CHEBI:18420"/>
        <label>2</label>
    </ligand>
</feature>
<dbReference type="GO" id="GO:0003968">
    <property type="term" value="F:RNA-directed RNA polymerase activity"/>
    <property type="evidence" value="ECO:0007669"/>
    <property type="project" value="UniProtKB-KW"/>
</dbReference>
<evidence type="ECO:0000313" key="11">
    <source>
        <dbReference type="EMBL" id="QDH90615.1"/>
    </source>
</evidence>